<sequence length="79" mass="9284">MIDLLPMGQQSLFGIMISLMVLTIVWWSMQSFKFDLFLKNPDGVKAKVLMILVTIALTHIITRFLLDYLEWSTNLRYLF</sequence>
<reference evidence="2" key="1">
    <citation type="submission" date="2020-06" db="EMBL/GenBank/DDBJ databases">
        <title>Insight into the genomes of haloalkaliphilic bacilli from Kenyan soda lakes.</title>
        <authorList>
            <person name="Mwirichia R."/>
            <person name="Villamizar G.C."/>
            <person name="Poehlein A."/>
            <person name="Mugweru J."/>
            <person name="Kipnyargis A."/>
            <person name="Kiplimo D."/>
            <person name="Orwa P."/>
            <person name="Daniel R."/>
        </authorList>
    </citation>
    <scope>NUCLEOTIDE SEQUENCE</scope>
    <source>
        <strain evidence="2">B1096_S55</strain>
    </source>
</reference>
<keyword evidence="1" id="KW-0472">Membrane</keyword>
<keyword evidence="3" id="KW-1185">Reference proteome</keyword>
<evidence type="ECO:0000313" key="2">
    <source>
        <dbReference type="EMBL" id="MCR6098537.1"/>
    </source>
</evidence>
<dbReference type="AlphaFoldDB" id="A0A9Q4G103"/>
<proteinExistence type="predicted"/>
<evidence type="ECO:0000313" key="3">
    <source>
        <dbReference type="Proteomes" id="UP001057753"/>
    </source>
</evidence>
<feature type="transmembrane region" description="Helical" evidence="1">
    <location>
        <begin position="12"/>
        <end position="29"/>
    </location>
</feature>
<name>A0A9Q4G103_SALAG</name>
<accession>A0A9Q4G103</accession>
<dbReference type="Proteomes" id="UP001057753">
    <property type="component" value="Unassembled WGS sequence"/>
</dbReference>
<keyword evidence="1" id="KW-1133">Transmembrane helix</keyword>
<keyword evidence="1" id="KW-0812">Transmembrane</keyword>
<gene>
    <name evidence="2" type="ORF">HXA33_18690</name>
</gene>
<dbReference type="OrthoDB" id="1651016at2"/>
<feature type="transmembrane region" description="Helical" evidence="1">
    <location>
        <begin position="49"/>
        <end position="66"/>
    </location>
</feature>
<dbReference type="RefSeq" id="WP_078578957.1">
    <property type="nucleotide sequence ID" value="NZ_JABXYM010000002.1"/>
</dbReference>
<dbReference type="EMBL" id="JABXYM010000002">
    <property type="protein sequence ID" value="MCR6098537.1"/>
    <property type="molecule type" value="Genomic_DNA"/>
</dbReference>
<dbReference type="NCBIfam" id="TIGR02327">
    <property type="entry name" value="int_mem_ywzB"/>
    <property type="match status" value="1"/>
</dbReference>
<organism evidence="2 3">
    <name type="scientific">Salipaludibacillus agaradhaerens</name>
    <name type="common">Bacillus agaradhaerens</name>
    <dbReference type="NCBI Taxonomy" id="76935"/>
    <lineage>
        <taxon>Bacteria</taxon>
        <taxon>Bacillati</taxon>
        <taxon>Bacillota</taxon>
        <taxon>Bacilli</taxon>
        <taxon>Bacillales</taxon>
        <taxon>Bacillaceae</taxon>
    </lineage>
</organism>
<dbReference type="InterPro" id="IPR009526">
    <property type="entry name" value="DUF1146"/>
</dbReference>
<dbReference type="Pfam" id="PF06612">
    <property type="entry name" value="DUF1146"/>
    <property type="match status" value="1"/>
</dbReference>
<comment type="caution">
    <text evidence="2">The sequence shown here is derived from an EMBL/GenBank/DDBJ whole genome shotgun (WGS) entry which is preliminary data.</text>
</comment>
<evidence type="ECO:0000256" key="1">
    <source>
        <dbReference type="SAM" id="Phobius"/>
    </source>
</evidence>
<protein>
    <submittedName>
        <fullName evidence="2">DUF1146 domain-containing protein</fullName>
    </submittedName>
</protein>